<keyword evidence="12" id="KW-1185">Reference proteome</keyword>
<dbReference type="Pfam" id="PF00046">
    <property type="entry name" value="Homeodomain"/>
    <property type="match status" value="1"/>
</dbReference>
<evidence type="ECO:0000256" key="9">
    <source>
        <dbReference type="SAM" id="MobiDB-lite"/>
    </source>
</evidence>
<dbReference type="GO" id="GO:0000981">
    <property type="term" value="F:DNA-binding transcription factor activity, RNA polymerase II-specific"/>
    <property type="evidence" value="ECO:0007669"/>
    <property type="project" value="TreeGrafter"/>
</dbReference>
<evidence type="ECO:0000256" key="6">
    <source>
        <dbReference type="ARBA" id="ARBA00023242"/>
    </source>
</evidence>
<feature type="region of interest" description="Disordered" evidence="9">
    <location>
        <begin position="193"/>
        <end position="313"/>
    </location>
</feature>
<dbReference type="InterPro" id="IPR009057">
    <property type="entry name" value="Homeodomain-like_sf"/>
</dbReference>
<dbReference type="GO" id="GO:0000978">
    <property type="term" value="F:RNA polymerase II cis-regulatory region sequence-specific DNA binding"/>
    <property type="evidence" value="ECO:0007669"/>
    <property type="project" value="TreeGrafter"/>
</dbReference>
<dbReference type="OrthoDB" id="3501850at2759"/>
<dbReference type="eggNOG" id="KOG0775">
    <property type="taxonomic scope" value="Eukaryota"/>
</dbReference>
<feature type="compositionally biased region" description="Polar residues" evidence="9">
    <location>
        <begin position="278"/>
        <end position="290"/>
    </location>
</feature>
<keyword evidence="5 7" id="KW-0371">Homeobox</keyword>
<dbReference type="VEuPathDB" id="VectorBase:MDOA010171"/>
<keyword evidence="3" id="KW-0217">Developmental protein</keyword>
<comment type="subcellular location">
    <subcellularLocation>
        <location evidence="1 7 8">Nucleus</location>
    </subcellularLocation>
</comment>
<name>A0A1I8N047_MUSDO</name>
<dbReference type="VEuPathDB" id="VectorBase:MDOMA2_011297"/>
<keyword evidence="4 7" id="KW-0238">DNA-binding</keyword>
<evidence type="ECO:0000256" key="1">
    <source>
        <dbReference type="ARBA" id="ARBA00004123"/>
    </source>
</evidence>
<dbReference type="RefSeq" id="XP_005185974.1">
    <property type="nucleotide sequence ID" value="XM_005185917.3"/>
</dbReference>
<dbReference type="InterPro" id="IPR031701">
    <property type="entry name" value="SIX1_SD"/>
</dbReference>
<dbReference type="Proteomes" id="UP001652621">
    <property type="component" value="Unplaced"/>
</dbReference>
<gene>
    <name evidence="11" type="primary">101894338</name>
    <name evidence="13" type="synonym">LOC101894338</name>
</gene>
<dbReference type="KEGG" id="mde:101894338"/>
<reference evidence="11" key="1">
    <citation type="submission" date="2021-01" db="UniProtKB">
        <authorList>
            <consortium name="EnsemblMetazoa"/>
        </authorList>
    </citation>
    <scope>IDENTIFICATION</scope>
    <source>
        <strain evidence="11">Aabys</strain>
    </source>
</reference>
<dbReference type="STRING" id="7370.A0A1I8N047"/>
<evidence type="ECO:0000313" key="13">
    <source>
        <dbReference type="RefSeq" id="XP_005185974.1"/>
    </source>
</evidence>
<dbReference type="SUPFAM" id="SSF46689">
    <property type="entry name" value="Homeodomain-like"/>
    <property type="match status" value="1"/>
</dbReference>
<dbReference type="PANTHER" id="PTHR10390:SF33">
    <property type="entry name" value="PROTEIN OPTIX"/>
    <property type="match status" value="1"/>
</dbReference>
<dbReference type="PROSITE" id="PS50071">
    <property type="entry name" value="HOMEOBOX_2"/>
    <property type="match status" value="1"/>
</dbReference>
<dbReference type="SMART" id="SM00389">
    <property type="entry name" value="HOX"/>
    <property type="match status" value="1"/>
</dbReference>
<evidence type="ECO:0000313" key="12">
    <source>
        <dbReference type="Proteomes" id="UP001652621"/>
    </source>
</evidence>
<feature type="domain" description="Homeobox" evidence="10">
    <location>
        <begin position="165"/>
        <end position="225"/>
    </location>
</feature>
<dbReference type="Gene3D" id="1.10.10.60">
    <property type="entry name" value="Homeodomain-like"/>
    <property type="match status" value="1"/>
</dbReference>
<evidence type="ECO:0000256" key="4">
    <source>
        <dbReference type="ARBA" id="ARBA00023125"/>
    </source>
</evidence>
<dbReference type="InterPro" id="IPR001356">
    <property type="entry name" value="HD"/>
</dbReference>
<feature type="DNA-binding region" description="Homeobox" evidence="7">
    <location>
        <begin position="167"/>
        <end position="226"/>
    </location>
</feature>
<feature type="region of interest" description="Disordered" evidence="9">
    <location>
        <begin position="508"/>
        <end position="531"/>
    </location>
</feature>
<keyword evidence="6 7" id="KW-0539">Nucleus</keyword>
<feature type="compositionally biased region" description="Basic residues" evidence="9">
    <location>
        <begin position="429"/>
        <end position="438"/>
    </location>
</feature>
<feature type="region of interest" description="Disordered" evidence="9">
    <location>
        <begin position="428"/>
        <end position="459"/>
    </location>
</feature>
<organism evidence="11">
    <name type="scientific">Musca domestica</name>
    <name type="common">House fly</name>
    <dbReference type="NCBI Taxonomy" id="7370"/>
    <lineage>
        <taxon>Eukaryota</taxon>
        <taxon>Metazoa</taxon>
        <taxon>Ecdysozoa</taxon>
        <taxon>Arthropoda</taxon>
        <taxon>Hexapoda</taxon>
        <taxon>Insecta</taxon>
        <taxon>Pterygota</taxon>
        <taxon>Neoptera</taxon>
        <taxon>Endopterygota</taxon>
        <taxon>Diptera</taxon>
        <taxon>Brachycera</taxon>
        <taxon>Muscomorpha</taxon>
        <taxon>Muscoidea</taxon>
        <taxon>Muscidae</taxon>
        <taxon>Musca</taxon>
    </lineage>
</organism>
<dbReference type="PANTHER" id="PTHR10390">
    <property type="entry name" value="HOMEOBOX PROTEIN SIX"/>
    <property type="match status" value="1"/>
</dbReference>
<evidence type="ECO:0000259" key="10">
    <source>
        <dbReference type="PROSITE" id="PS50071"/>
    </source>
</evidence>
<dbReference type="GeneID" id="101894338"/>
<evidence type="ECO:0000256" key="2">
    <source>
        <dbReference type="ARBA" id="ARBA00008161"/>
    </source>
</evidence>
<proteinExistence type="inferred from homology"/>
<dbReference type="AlphaFoldDB" id="A0A1I8N047"/>
<feature type="compositionally biased region" description="Low complexity" evidence="9">
    <location>
        <begin position="439"/>
        <end position="459"/>
    </location>
</feature>
<feature type="compositionally biased region" description="Low complexity" evidence="9">
    <location>
        <begin position="247"/>
        <end position="260"/>
    </location>
</feature>
<dbReference type="Pfam" id="PF16878">
    <property type="entry name" value="SIX1_SD"/>
    <property type="match status" value="1"/>
</dbReference>
<evidence type="ECO:0000313" key="11">
    <source>
        <dbReference type="EnsemblMetazoa" id="MDOA010171-PA"/>
    </source>
</evidence>
<dbReference type="CDD" id="cd00086">
    <property type="entry name" value="homeodomain"/>
    <property type="match status" value="1"/>
</dbReference>
<evidence type="ECO:0000256" key="8">
    <source>
        <dbReference type="RuleBase" id="RU000682"/>
    </source>
</evidence>
<evidence type="ECO:0000256" key="5">
    <source>
        <dbReference type="ARBA" id="ARBA00023155"/>
    </source>
</evidence>
<reference evidence="13" key="2">
    <citation type="submission" date="2025-04" db="UniProtKB">
        <authorList>
            <consortium name="RefSeq"/>
        </authorList>
    </citation>
    <scope>IDENTIFICATION</scope>
    <source>
        <strain evidence="13">Aabys</strain>
    </source>
</reference>
<dbReference type="FunFam" id="1.10.10.60:FF:000046">
    <property type="entry name" value="SIX homeobox 3"/>
    <property type="match status" value="1"/>
</dbReference>
<dbReference type="EnsemblMetazoa" id="MDOA010171-RA">
    <property type="protein sequence ID" value="MDOA010171-PA"/>
    <property type="gene ID" value="MDOA010171"/>
</dbReference>
<dbReference type="GO" id="GO:0005634">
    <property type="term" value="C:nucleus"/>
    <property type="evidence" value="ECO:0007669"/>
    <property type="project" value="UniProtKB-SubCell"/>
</dbReference>
<evidence type="ECO:0000256" key="7">
    <source>
        <dbReference type="PROSITE-ProRule" id="PRU00108"/>
    </source>
</evidence>
<comment type="similarity">
    <text evidence="2">Belongs to the SIX/Sine oculis homeobox family.</text>
</comment>
<protein>
    <submittedName>
        <fullName evidence="13">Protein Optix</fullName>
    </submittedName>
</protein>
<dbReference type="GO" id="GO:0005667">
    <property type="term" value="C:transcription regulator complex"/>
    <property type="evidence" value="ECO:0007669"/>
    <property type="project" value="TreeGrafter"/>
</dbReference>
<evidence type="ECO:0000256" key="3">
    <source>
        <dbReference type="ARBA" id="ARBA00022473"/>
    </source>
</evidence>
<sequence length="531" mass="57912">MAVGPTEGKQPQPPQENFSPAPATVPIVAAAHQIIAPSPILAIPTLAFSAAQVEIVCKTLEDSGDIERLARFLWSLPVALPNMHEILNCEAVLRARAVVAYHVGNFRELYAIIENHKFTKASYGKLQAMWLEAHYIEAEKLRGRSLGPVDKYRVRKKFPLPPTIWDGEQKTHCFKERTRSLLREWYLQDPYPNPTKKRELAKATGLNPTQVGNWFKNRRQRDRAAAAKNRLQHNQNSGLGCRRRPDGAPSPTPSDTSDSDISLGTHSPVPGSLHLQHSPGSTSNGANDESLSIDDDKPRDLSNSLSGSNLPAYPSATLPPSCLPSFKLDAAATSLFSAGYLQSFANFKEMTQQFPIQPMVIRPHPQLPQALAAMNGGNHLHPNYASAAYVVDCTSPQSSHPPKIRVNSPEKLNLTANSIAATLTAAVAHHPHHQHQQHPHLQQQHLHQHHQQQAAAHQHPPTITIQNQRGSSSSPSSVSSATASSATASATLATASATAVTTPYHHSSQFLHRPFSPSPDIVKHNSAPEIT</sequence>
<accession>A0A1I8N047</accession>